<name>A0AAD5JIC3_ACENE</name>
<reference evidence="2" key="1">
    <citation type="journal article" date="2022" name="Plant J.">
        <title>Strategies of tolerance reflected in two North American maple genomes.</title>
        <authorList>
            <person name="McEvoy S.L."/>
            <person name="Sezen U.U."/>
            <person name="Trouern-Trend A."/>
            <person name="McMahon S.M."/>
            <person name="Schaberg P.G."/>
            <person name="Yang J."/>
            <person name="Wegrzyn J.L."/>
            <person name="Swenson N.G."/>
        </authorList>
    </citation>
    <scope>NUCLEOTIDE SEQUENCE</scope>
    <source>
        <strain evidence="2">91603</strain>
    </source>
</reference>
<dbReference type="AlphaFoldDB" id="A0AAD5JIC3"/>
<dbReference type="Proteomes" id="UP001064489">
    <property type="component" value="Chromosome 1"/>
</dbReference>
<gene>
    <name evidence="2" type="ORF">LWI28_007573</name>
</gene>
<organism evidence="2 3">
    <name type="scientific">Acer negundo</name>
    <name type="common">Box elder</name>
    <dbReference type="NCBI Taxonomy" id="4023"/>
    <lineage>
        <taxon>Eukaryota</taxon>
        <taxon>Viridiplantae</taxon>
        <taxon>Streptophyta</taxon>
        <taxon>Embryophyta</taxon>
        <taxon>Tracheophyta</taxon>
        <taxon>Spermatophyta</taxon>
        <taxon>Magnoliopsida</taxon>
        <taxon>eudicotyledons</taxon>
        <taxon>Gunneridae</taxon>
        <taxon>Pentapetalae</taxon>
        <taxon>rosids</taxon>
        <taxon>malvids</taxon>
        <taxon>Sapindales</taxon>
        <taxon>Sapindaceae</taxon>
        <taxon>Hippocastanoideae</taxon>
        <taxon>Acereae</taxon>
        <taxon>Acer</taxon>
    </lineage>
</organism>
<dbReference type="EMBL" id="JAJSOW010000003">
    <property type="protein sequence ID" value="KAI9194614.1"/>
    <property type="molecule type" value="Genomic_DNA"/>
</dbReference>
<keyword evidence="3" id="KW-1185">Reference proteome</keyword>
<comment type="caution">
    <text evidence="2">The sequence shown here is derived from an EMBL/GenBank/DDBJ whole genome shotgun (WGS) entry which is preliminary data.</text>
</comment>
<feature type="coiled-coil region" evidence="1">
    <location>
        <begin position="84"/>
        <end position="136"/>
    </location>
</feature>
<protein>
    <submittedName>
        <fullName evidence="2">Uncharacterized protein</fullName>
    </submittedName>
</protein>
<reference evidence="2" key="2">
    <citation type="submission" date="2023-02" db="EMBL/GenBank/DDBJ databases">
        <authorList>
            <person name="Swenson N.G."/>
            <person name="Wegrzyn J.L."/>
            <person name="Mcevoy S.L."/>
        </authorList>
    </citation>
    <scope>NUCLEOTIDE SEQUENCE</scope>
    <source>
        <strain evidence="2">91603</strain>
        <tissue evidence="2">Leaf</tissue>
    </source>
</reference>
<sequence>MKLLASGLSSFKDPAGFLKRSDDFTLVEDDMYLNKVKTEEVFNTLLLSNFQAYQATLHLHGRYKAINDKSVALRKAGDALKAENAKLSTEKSLIEQQKTALEDELRNERARHQAEVAQLKEAAGQQDQTIEALRERALSIAVEAVCKTRAELFKEYLSGDHSKWNPQTMQEEIDIYEEMQCLKLEESQGAGVDVDVENTDGNLG</sequence>
<evidence type="ECO:0000313" key="3">
    <source>
        <dbReference type="Proteomes" id="UP001064489"/>
    </source>
</evidence>
<accession>A0AAD5JIC3</accession>
<evidence type="ECO:0000313" key="2">
    <source>
        <dbReference type="EMBL" id="KAI9194614.1"/>
    </source>
</evidence>
<proteinExistence type="predicted"/>
<evidence type="ECO:0000256" key="1">
    <source>
        <dbReference type="SAM" id="Coils"/>
    </source>
</evidence>
<keyword evidence="1" id="KW-0175">Coiled coil</keyword>